<dbReference type="InterPro" id="IPR012464">
    <property type="entry name" value="DUF1676"/>
</dbReference>
<feature type="signal peptide" evidence="2">
    <location>
        <begin position="1"/>
        <end position="20"/>
    </location>
</feature>
<feature type="transmembrane region" description="Helical" evidence="1">
    <location>
        <begin position="123"/>
        <end position="140"/>
    </location>
</feature>
<dbReference type="Pfam" id="PF07898">
    <property type="entry name" value="DUF1676"/>
    <property type="match status" value="1"/>
</dbReference>
<comment type="caution">
    <text evidence="3">The sequence shown here is derived from an EMBL/GenBank/DDBJ whole genome shotgun (WGS) entry which is preliminary data.</text>
</comment>
<sequence length="212" mass="22469">MKLGLVSICLVLVTVAGSRGDYAKFFDKCTKEKNTFDCLKRRALDVLDRAINDDSVYVINDYVSIAKDSAAIANDKSTSEYNNTALSIDEKLDRKFHEYLSSRSIKLTIPGDAIQGRKKKDKGGYGALMMGGLAMAGVMAQLAFGKIAFLAGTALLTAKIALVLSAIIGLKKLVSSSGGGHEVIYATASDPHGGYGGGYGGWQRSMGVVPTS</sequence>
<reference evidence="3" key="2">
    <citation type="submission" date="2023-03" db="EMBL/GenBank/DDBJ databases">
        <authorList>
            <person name="Inwood S.N."/>
            <person name="Skelly J.G."/>
            <person name="Guhlin J."/>
            <person name="Harrop T.W.R."/>
            <person name="Goldson S.G."/>
            <person name="Dearden P.K."/>
        </authorList>
    </citation>
    <scope>NUCLEOTIDE SEQUENCE</scope>
    <source>
        <strain evidence="3">Lincoln</strain>
        <tissue evidence="3">Whole body</tissue>
    </source>
</reference>
<dbReference type="AlphaFoldDB" id="A0AA39G7I9"/>
<evidence type="ECO:0000313" key="3">
    <source>
        <dbReference type="EMBL" id="KAK0183030.1"/>
    </source>
</evidence>
<dbReference type="GO" id="GO:0016020">
    <property type="term" value="C:membrane"/>
    <property type="evidence" value="ECO:0007669"/>
    <property type="project" value="TreeGrafter"/>
</dbReference>
<dbReference type="Proteomes" id="UP001168972">
    <property type="component" value="Unassembled WGS sequence"/>
</dbReference>
<evidence type="ECO:0000256" key="2">
    <source>
        <dbReference type="SAM" id="SignalP"/>
    </source>
</evidence>
<keyword evidence="1" id="KW-0472">Membrane</keyword>
<name>A0AA39G7I9_MICHY</name>
<accession>A0AA39G7I9</accession>
<dbReference type="PANTHER" id="PTHR21879">
    <property type="entry name" value="FI03362P-RELATED-RELATED"/>
    <property type="match status" value="1"/>
</dbReference>
<organism evidence="3 4">
    <name type="scientific">Microctonus hyperodae</name>
    <name type="common">Parasitoid wasp</name>
    <dbReference type="NCBI Taxonomy" id="165561"/>
    <lineage>
        <taxon>Eukaryota</taxon>
        <taxon>Metazoa</taxon>
        <taxon>Ecdysozoa</taxon>
        <taxon>Arthropoda</taxon>
        <taxon>Hexapoda</taxon>
        <taxon>Insecta</taxon>
        <taxon>Pterygota</taxon>
        <taxon>Neoptera</taxon>
        <taxon>Endopterygota</taxon>
        <taxon>Hymenoptera</taxon>
        <taxon>Apocrita</taxon>
        <taxon>Ichneumonoidea</taxon>
        <taxon>Braconidae</taxon>
        <taxon>Euphorinae</taxon>
        <taxon>Microctonus</taxon>
    </lineage>
</organism>
<feature type="transmembrane region" description="Helical" evidence="1">
    <location>
        <begin position="147"/>
        <end position="170"/>
    </location>
</feature>
<keyword evidence="4" id="KW-1185">Reference proteome</keyword>
<evidence type="ECO:0000313" key="4">
    <source>
        <dbReference type="Proteomes" id="UP001168972"/>
    </source>
</evidence>
<keyword evidence="1" id="KW-0812">Transmembrane</keyword>
<gene>
    <name evidence="3" type="ORF">PV327_001108</name>
</gene>
<keyword evidence="1" id="KW-1133">Transmembrane helix</keyword>
<feature type="chain" id="PRO_5041257175" evidence="2">
    <location>
        <begin position="21"/>
        <end position="212"/>
    </location>
</feature>
<reference evidence="3" key="1">
    <citation type="journal article" date="2023" name="bioRxiv">
        <title>Scaffold-level genome assemblies of two parasitoid biocontrol wasps reveal the parthenogenesis mechanism and an associated novel virus.</title>
        <authorList>
            <person name="Inwood S."/>
            <person name="Skelly J."/>
            <person name="Guhlin J."/>
            <person name="Harrop T."/>
            <person name="Goldson S."/>
            <person name="Dearden P."/>
        </authorList>
    </citation>
    <scope>NUCLEOTIDE SEQUENCE</scope>
    <source>
        <strain evidence="3">Lincoln</strain>
        <tissue evidence="3">Whole body</tissue>
    </source>
</reference>
<keyword evidence="2" id="KW-0732">Signal</keyword>
<proteinExistence type="predicted"/>
<evidence type="ECO:0000256" key="1">
    <source>
        <dbReference type="SAM" id="Phobius"/>
    </source>
</evidence>
<dbReference type="EMBL" id="JAQQBR010000001">
    <property type="protein sequence ID" value="KAK0183030.1"/>
    <property type="molecule type" value="Genomic_DNA"/>
</dbReference>
<protein>
    <submittedName>
        <fullName evidence="3">Uncharacterized protein</fullName>
    </submittedName>
</protein>